<feature type="transmembrane region" description="Helical" evidence="1">
    <location>
        <begin position="12"/>
        <end position="38"/>
    </location>
</feature>
<feature type="transmembrane region" description="Helical" evidence="1">
    <location>
        <begin position="65"/>
        <end position="91"/>
    </location>
</feature>
<gene>
    <name evidence="2" type="ORF">C7I85_21325</name>
</gene>
<dbReference type="RefSeq" id="WP_106726040.1">
    <property type="nucleotide sequence ID" value="NZ_PXYL01000012.1"/>
</dbReference>
<protein>
    <submittedName>
        <fullName evidence="2">DUF4260 domain-containing protein</fullName>
    </submittedName>
</protein>
<dbReference type="Pfam" id="PF14079">
    <property type="entry name" value="DUF4260"/>
    <property type="match status" value="1"/>
</dbReference>
<accession>A0A2P7S631</accession>
<keyword evidence="1" id="KW-0472">Membrane</keyword>
<keyword evidence="1" id="KW-1133">Transmembrane helix</keyword>
<reference evidence="2 3" key="1">
    <citation type="submission" date="2018-03" db="EMBL/GenBank/DDBJ databases">
        <title>The draft genome of Mesorhizobium soli JCM 19897.</title>
        <authorList>
            <person name="Li L."/>
            <person name="Liu L."/>
            <person name="Liang L."/>
            <person name="Wang T."/>
            <person name="Zhang X."/>
        </authorList>
    </citation>
    <scope>NUCLEOTIDE SEQUENCE [LARGE SCALE GENOMIC DNA]</scope>
    <source>
        <strain evidence="2 3">JCM 19897</strain>
    </source>
</reference>
<keyword evidence="1" id="KW-0812">Transmembrane</keyword>
<evidence type="ECO:0000313" key="3">
    <source>
        <dbReference type="Proteomes" id="UP000240653"/>
    </source>
</evidence>
<dbReference type="OrthoDB" id="9813911at2"/>
<dbReference type="Proteomes" id="UP000240653">
    <property type="component" value="Unassembled WGS sequence"/>
</dbReference>
<sequence>MRPVDLIVRLEWLAVFLGAIVFYVFAGGGWLLFVLLILAPDLSMLGYLAGPRVGAFTYNMLHVMFWPLLLLAGGAYTGHALALQVAAIWLAHIAIDRSLGYGLKYATGFQDTTLGRIGRRA</sequence>
<dbReference type="EMBL" id="PXYL01000012">
    <property type="protein sequence ID" value="PSJ57910.1"/>
    <property type="molecule type" value="Genomic_DNA"/>
</dbReference>
<dbReference type="InterPro" id="IPR025356">
    <property type="entry name" value="DUF4260"/>
</dbReference>
<evidence type="ECO:0000313" key="2">
    <source>
        <dbReference type="EMBL" id="PSJ57910.1"/>
    </source>
</evidence>
<dbReference type="AlphaFoldDB" id="A0A2P7S631"/>
<organism evidence="2 3">
    <name type="scientific">Pseudaminobacter soli</name>
    <name type="common">ex Li et al. 2025</name>
    <dbReference type="NCBI Taxonomy" id="1295366"/>
    <lineage>
        <taxon>Bacteria</taxon>
        <taxon>Pseudomonadati</taxon>
        <taxon>Pseudomonadota</taxon>
        <taxon>Alphaproteobacteria</taxon>
        <taxon>Hyphomicrobiales</taxon>
        <taxon>Phyllobacteriaceae</taxon>
        <taxon>Pseudaminobacter</taxon>
    </lineage>
</organism>
<name>A0A2P7S631_9HYPH</name>
<evidence type="ECO:0000256" key="1">
    <source>
        <dbReference type="SAM" id="Phobius"/>
    </source>
</evidence>
<proteinExistence type="predicted"/>
<comment type="caution">
    <text evidence="2">The sequence shown here is derived from an EMBL/GenBank/DDBJ whole genome shotgun (WGS) entry which is preliminary data.</text>
</comment>
<keyword evidence="3" id="KW-1185">Reference proteome</keyword>